<comment type="caution">
    <text evidence="1">The sequence shown here is derived from an EMBL/GenBank/DDBJ whole genome shotgun (WGS) entry which is preliminary data.</text>
</comment>
<keyword evidence="2" id="KW-1185">Reference proteome</keyword>
<evidence type="ECO:0000313" key="2">
    <source>
        <dbReference type="Proteomes" id="UP000005697"/>
    </source>
</evidence>
<dbReference type="EMBL" id="AEWX01000026">
    <property type="protein sequence ID" value="EGC19624.1"/>
    <property type="molecule type" value="Genomic_DNA"/>
</dbReference>
<dbReference type="AlphaFoldDB" id="F0F8G5"/>
<evidence type="ECO:0000313" key="1">
    <source>
        <dbReference type="EMBL" id="EGC19624.1"/>
    </source>
</evidence>
<dbReference type="Proteomes" id="UP000005697">
    <property type="component" value="Unassembled WGS sequence"/>
</dbReference>
<dbReference type="HOGENOM" id="CLU_3064791_0_0_10"/>
<reference evidence="1 2" key="1">
    <citation type="submission" date="2011-01" db="EMBL/GenBank/DDBJ databases">
        <authorList>
            <person name="Muzny D."/>
            <person name="Qin X."/>
            <person name="Deng J."/>
            <person name="Jiang H."/>
            <person name="Liu Y."/>
            <person name="Qu J."/>
            <person name="Song X.-Z."/>
            <person name="Zhang L."/>
            <person name="Thornton R."/>
            <person name="Coyle M."/>
            <person name="Francisco L."/>
            <person name="Jackson L."/>
            <person name="Javaid M."/>
            <person name="Korchina V."/>
            <person name="Kovar C."/>
            <person name="Mata R."/>
            <person name="Mathew T."/>
            <person name="Ngo R."/>
            <person name="Nguyen L."/>
            <person name="Nguyen N."/>
            <person name="Okwuonu G."/>
            <person name="Ongeri F."/>
            <person name="Pham C."/>
            <person name="Simmons D."/>
            <person name="Wilczek-Boney K."/>
            <person name="Hale W."/>
            <person name="Jakkamsetti A."/>
            <person name="Pham P."/>
            <person name="Ruth R."/>
            <person name="San Lucas F."/>
            <person name="Warren J."/>
            <person name="Zhang J."/>
            <person name="Zhao Z."/>
            <person name="Zhou C."/>
            <person name="Zhu D."/>
            <person name="Lee S."/>
            <person name="Bess C."/>
            <person name="Blankenburg K."/>
            <person name="Forbes L."/>
            <person name="Fu Q."/>
            <person name="Gubbala S."/>
            <person name="Hirani K."/>
            <person name="Jayaseelan J.C."/>
            <person name="Lara F."/>
            <person name="Munidasa M."/>
            <person name="Palculict T."/>
            <person name="Patil S."/>
            <person name="Pu L.-L."/>
            <person name="Saada N."/>
            <person name="Tang L."/>
            <person name="Weissenberger G."/>
            <person name="Zhu Y."/>
            <person name="Hemphill L."/>
            <person name="Shang Y."/>
            <person name="Youmans B."/>
            <person name="Ayvaz T."/>
            <person name="Ross M."/>
            <person name="Santibanez J."/>
            <person name="Aqrawi P."/>
            <person name="Gross S."/>
            <person name="Joshi V."/>
            <person name="Fowler G."/>
            <person name="Nazareth L."/>
            <person name="Reid J."/>
            <person name="Worley K."/>
            <person name="Petrosino J."/>
            <person name="Highlander S."/>
            <person name="Gibbs R."/>
        </authorList>
    </citation>
    <scope>NUCLEOTIDE SEQUENCE [LARGE SCALE GENOMIC DNA]</scope>
    <source>
        <strain evidence="1 2">DSM 16608</strain>
    </source>
</reference>
<sequence length="53" mass="6177">MSFTERLVENVNKSKEHKNKFYTQKAQQKSLTFAAQMMSSVPLCKRHPSLYGQ</sequence>
<organism evidence="1 2">
    <name type="scientific">Prevotella multiformis DSM 16608</name>
    <dbReference type="NCBI Taxonomy" id="888743"/>
    <lineage>
        <taxon>Bacteria</taxon>
        <taxon>Pseudomonadati</taxon>
        <taxon>Bacteroidota</taxon>
        <taxon>Bacteroidia</taxon>
        <taxon>Bacteroidales</taxon>
        <taxon>Prevotellaceae</taxon>
        <taxon>Prevotella</taxon>
    </lineage>
</organism>
<name>F0F8G5_9BACT</name>
<gene>
    <name evidence="1" type="ORF">HMPREF9141_1882</name>
</gene>
<protein>
    <submittedName>
        <fullName evidence="1">Uncharacterized protein</fullName>
    </submittedName>
</protein>
<dbReference type="STRING" id="888743.HMPREF9141_1882"/>
<proteinExistence type="predicted"/>
<accession>F0F8G5</accession>